<keyword evidence="4" id="KW-0472">Membrane</keyword>
<dbReference type="EMBL" id="FNNU01000001">
    <property type="protein sequence ID" value="SDW12541.1"/>
    <property type="molecule type" value="Genomic_DNA"/>
</dbReference>
<evidence type="ECO:0000313" key="7">
    <source>
        <dbReference type="EMBL" id="SDW12541.1"/>
    </source>
</evidence>
<keyword evidence="8" id="KW-1185">Reference proteome</keyword>
<feature type="transmembrane region" description="Helical" evidence="4">
    <location>
        <begin position="182"/>
        <end position="203"/>
    </location>
</feature>
<protein>
    <submittedName>
        <fullName evidence="7">Diguanylate cyclase (GGDEF) domain-containing protein</fullName>
    </submittedName>
</protein>
<dbReference type="GO" id="GO:0003824">
    <property type="term" value="F:catalytic activity"/>
    <property type="evidence" value="ECO:0007669"/>
    <property type="project" value="UniProtKB-ARBA"/>
</dbReference>
<reference evidence="8" key="1">
    <citation type="submission" date="2016-10" db="EMBL/GenBank/DDBJ databases">
        <authorList>
            <person name="Varghese N."/>
            <person name="Submissions S."/>
        </authorList>
    </citation>
    <scope>NUCLEOTIDE SEQUENCE [LARGE SCALE GENOMIC DNA]</scope>
    <source>
        <strain evidence="8">NRRL B-59562</strain>
    </source>
</reference>
<dbReference type="RefSeq" id="WP_090223815.1">
    <property type="nucleotide sequence ID" value="NZ_FNNU01000001.1"/>
</dbReference>
<dbReference type="NCBIfam" id="TIGR00254">
    <property type="entry name" value="GGDEF"/>
    <property type="match status" value="1"/>
</dbReference>
<feature type="signal peptide" evidence="5">
    <location>
        <begin position="1"/>
        <end position="18"/>
    </location>
</feature>
<keyword evidence="4" id="KW-0812">Transmembrane</keyword>
<comment type="cofactor">
    <cofactor evidence="1">
        <name>Mg(2+)</name>
        <dbReference type="ChEBI" id="CHEBI:18420"/>
    </cofactor>
</comment>
<organism evidence="7 8">
    <name type="scientific">Pseudomonas kuykendallii</name>
    <dbReference type="NCBI Taxonomy" id="1007099"/>
    <lineage>
        <taxon>Bacteria</taxon>
        <taxon>Pseudomonadati</taxon>
        <taxon>Pseudomonadota</taxon>
        <taxon>Gammaproteobacteria</taxon>
        <taxon>Pseudomonadales</taxon>
        <taxon>Pseudomonadaceae</taxon>
        <taxon>Pseudomonas</taxon>
    </lineage>
</organism>
<dbReference type="Pfam" id="PF07696">
    <property type="entry name" value="7TMR-DISMED2"/>
    <property type="match status" value="1"/>
</dbReference>
<feature type="transmembrane region" description="Helical" evidence="4">
    <location>
        <begin position="210"/>
        <end position="236"/>
    </location>
</feature>
<dbReference type="PROSITE" id="PS50887">
    <property type="entry name" value="GGDEF"/>
    <property type="match status" value="1"/>
</dbReference>
<accession>A0A1H2QZJ9</accession>
<gene>
    <name evidence="7" type="ORF">SAMN05216287_0191</name>
</gene>
<dbReference type="PANTHER" id="PTHR46663:SF2">
    <property type="entry name" value="GGDEF DOMAIN-CONTAINING PROTEIN"/>
    <property type="match status" value="1"/>
</dbReference>
<keyword evidence="5" id="KW-0732">Signal</keyword>
<feature type="transmembrane region" description="Helical" evidence="4">
    <location>
        <begin position="303"/>
        <end position="322"/>
    </location>
</feature>
<dbReference type="InterPro" id="IPR011622">
    <property type="entry name" value="7TMR_DISM_rcpt_extracell_dom2"/>
</dbReference>
<dbReference type="SUPFAM" id="SSF55073">
    <property type="entry name" value="Nucleotide cyclase"/>
    <property type="match status" value="1"/>
</dbReference>
<name>A0A1H2QZJ9_9PSED</name>
<keyword evidence="4" id="KW-1133">Transmembrane helix</keyword>
<evidence type="ECO:0000256" key="5">
    <source>
        <dbReference type="SAM" id="SignalP"/>
    </source>
</evidence>
<comment type="subcellular location">
    <subcellularLocation>
        <location evidence="2">Cell inner membrane</location>
    </subcellularLocation>
</comment>
<dbReference type="PANTHER" id="PTHR46663">
    <property type="entry name" value="DIGUANYLATE CYCLASE DGCT-RELATED"/>
    <property type="match status" value="1"/>
</dbReference>
<dbReference type="InterPro" id="IPR052163">
    <property type="entry name" value="DGC-Regulatory_Protein"/>
</dbReference>
<proteinExistence type="predicted"/>
<dbReference type="STRING" id="1007099.SAMN05216287_0191"/>
<dbReference type="AlphaFoldDB" id="A0A1H2QZJ9"/>
<dbReference type="Pfam" id="PF00990">
    <property type="entry name" value="GGDEF"/>
    <property type="match status" value="1"/>
</dbReference>
<sequence length="621" mass="68604">MRAMIFLAVLFALGAVQAAPVLINQDDSGRTLNGQIELLEDVGGRLSIADLADPAVQARFQPADGKASVGQSRNPWWIKVSLQRGADAPAQWWLEVGSVTLLDLRLYLPGEDGGWHTRQSGERVSFAEGRDHPYRRMLFALPALGEQPLTFYLRSFDPAGNSFPLKIWQLGDLDQFAAQENLYLGVIYGIILALLLYNLFIFLSLRDAAYFWYVTTTAGALLMILGMSGHGFQYLWPDSPVPFWLDRISIPALWGFGACRFTQNLLQTRQHVRWAHRLLDLSCALYVIAVILDGLGWRGFGAWLFVVLALTSIPGALWSALVRGRQGYFPAYLYLCGYGVILASVGLLLLRATGVVQPSAWNAYVFPLAVAAESILFSFALAYRIQMLKQDKALALEQADREKTARLAQIQASAAELQRAVKQRTAELAASNQRLSQREQELELAAFHDPLTELPNRRHLIERVDNAMANAIRRGESFALMLIDLDHFKPINDRHGHDAGDMMLRTIAARLRESVRGLDSVARLGGDEFAVLICGPDAESHAKMIADRLLKKLSQPVAYASYHLWVTVSIGVAFYPRHATHFASLYQAADSALYEVKRGGRSAAAVSGGEEWPAGPADAGA</sequence>
<dbReference type="InterPro" id="IPR000160">
    <property type="entry name" value="GGDEF_dom"/>
</dbReference>
<evidence type="ECO:0000256" key="2">
    <source>
        <dbReference type="ARBA" id="ARBA00004533"/>
    </source>
</evidence>
<evidence type="ECO:0000256" key="4">
    <source>
        <dbReference type="SAM" id="Phobius"/>
    </source>
</evidence>
<feature type="transmembrane region" description="Helical" evidence="4">
    <location>
        <begin position="331"/>
        <end position="352"/>
    </location>
</feature>
<dbReference type="SMART" id="SM00267">
    <property type="entry name" value="GGDEF"/>
    <property type="match status" value="1"/>
</dbReference>
<evidence type="ECO:0000259" key="6">
    <source>
        <dbReference type="PROSITE" id="PS50887"/>
    </source>
</evidence>
<feature type="domain" description="GGDEF" evidence="6">
    <location>
        <begin position="476"/>
        <end position="609"/>
    </location>
</feature>
<dbReference type="Pfam" id="PF07695">
    <property type="entry name" value="7TMR-DISM_7TM"/>
    <property type="match status" value="1"/>
</dbReference>
<evidence type="ECO:0000313" key="8">
    <source>
        <dbReference type="Proteomes" id="UP000243778"/>
    </source>
</evidence>
<dbReference type="CDD" id="cd01949">
    <property type="entry name" value="GGDEF"/>
    <property type="match status" value="1"/>
</dbReference>
<dbReference type="OrthoDB" id="5289013at2"/>
<evidence type="ECO:0000256" key="1">
    <source>
        <dbReference type="ARBA" id="ARBA00001946"/>
    </source>
</evidence>
<dbReference type="FunFam" id="3.30.70.270:FF:000001">
    <property type="entry name" value="Diguanylate cyclase domain protein"/>
    <property type="match status" value="1"/>
</dbReference>
<dbReference type="InterPro" id="IPR029787">
    <property type="entry name" value="Nucleotide_cyclase"/>
</dbReference>
<feature type="transmembrane region" description="Helical" evidence="4">
    <location>
        <begin position="364"/>
        <end position="383"/>
    </location>
</feature>
<feature type="chain" id="PRO_5017387181" evidence="5">
    <location>
        <begin position="19"/>
        <end position="621"/>
    </location>
</feature>
<dbReference type="InterPro" id="IPR011623">
    <property type="entry name" value="7TMR_DISM_rcpt_extracell_dom1"/>
</dbReference>
<keyword evidence="3" id="KW-0175">Coiled coil</keyword>
<dbReference type="Proteomes" id="UP000243778">
    <property type="component" value="Unassembled WGS sequence"/>
</dbReference>
<dbReference type="Gene3D" id="2.60.40.2380">
    <property type="match status" value="1"/>
</dbReference>
<dbReference type="Gene3D" id="3.30.70.270">
    <property type="match status" value="1"/>
</dbReference>
<dbReference type="GO" id="GO:0005886">
    <property type="term" value="C:plasma membrane"/>
    <property type="evidence" value="ECO:0007669"/>
    <property type="project" value="UniProtKB-SubCell"/>
</dbReference>
<evidence type="ECO:0000256" key="3">
    <source>
        <dbReference type="SAM" id="Coils"/>
    </source>
</evidence>
<dbReference type="InterPro" id="IPR043128">
    <property type="entry name" value="Rev_trsase/Diguanyl_cyclase"/>
</dbReference>
<feature type="coiled-coil region" evidence="3">
    <location>
        <begin position="407"/>
        <end position="434"/>
    </location>
</feature>